<dbReference type="EMBL" id="GL452719">
    <property type="protein sequence ID" value="EFN76963.1"/>
    <property type="molecule type" value="Genomic_DNA"/>
</dbReference>
<keyword evidence="1" id="KW-0808">Transferase</keyword>
<keyword evidence="2" id="KW-1185">Reference proteome</keyword>
<name>E2C520_HARSA</name>
<dbReference type="GO" id="GO:0032259">
    <property type="term" value="P:methylation"/>
    <property type="evidence" value="ECO:0007669"/>
    <property type="project" value="UniProtKB-KW"/>
</dbReference>
<dbReference type="GO" id="GO:0008168">
    <property type="term" value="F:methyltransferase activity"/>
    <property type="evidence" value="ECO:0007669"/>
    <property type="project" value="UniProtKB-KW"/>
</dbReference>
<keyword evidence="1" id="KW-0489">Methyltransferase</keyword>
<dbReference type="InterPro" id="IPR036397">
    <property type="entry name" value="RNaseH_sf"/>
</dbReference>
<feature type="non-terminal residue" evidence="1">
    <location>
        <position position="102"/>
    </location>
</feature>
<feature type="non-terminal residue" evidence="1">
    <location>
        <position position="1"/>
    </location>
</feature>
<dbReference type="Proteomes" id="UP000008237">
    <property type="component" value="Unassembled WGS sequence"/>
</dbReference>
<evidence type="ECO:0000313" key="2">
    <source>
        <dbReference type="Proteomes" id="UP000008237"/>
    </source>
</evidence>
<reference evidence="1 2" key="1">
    <citation type="journal article" date="2010" name="Science">
        <title>Genomic comparison of the ants Camponotus floridanus and Harpegnathos saltator.</title>
        <authorList>
            <person name="Bonasio R."/>
            <person name="Zhang G."/>
            <person name="Ye C."/>
            <person name="Mutti N.S."/>
            <person name="Fang X."/>
            <person name="Qin N."/>
            <person name="Donahue G."/>
            <person name="Yang P."/>
            <person name="Li Q."/>
            <person name="Li C."/>
            <person name="Zhang P."/>
            <person name="Huang Z."/>
            <person name="Berger S.L."/>
            <person name="Reinberg D."/>
            <person name="Wang J."/>
            <person name="Liebig J."/>
        </authorList>
    </citation>
    <scope>NUCLEOTIDE SEQUENCE [LARGE SCALE GENOMIC DNA]</scope>
    <source>
        <strain evidence="1 2">R22 G/1</strain>
    </source>
</reference>
<dbReference type="PANTHER" id="PTHR46060:SF1">
    <property type="entry name" value="MARINER MOS1 TRANSPOSASE-LIKE PROTEIN"/>
    <property type="match status" value="1"/>
</dbReference>
<dbReference type="InParanoid" id="E2C520"/>
<dbReference type="PANTHER" id="PTHR46060">
    <property type="entry name" value="MARINER MOS1 TRANSPOSASE-LIKE PROTEIN"/>
    <property type="match status" value="1"/>
</dbReference>
<protein>
    <submittedName>
        <fullName evidence="1">Histone-lysine N-methyltransferase SETMAR</fullName>
    </submittedName>
</protein>
<gene>
    <name evidence="1" type="ORF">EAI_02120</name>
</gene>
<dbReference type="GO" id="GO:0003676">
    <property type="term" value="F:nucleic acid binding"/>
    <property type="evidence" value="ECO:0007669"/>
    <property type="project" value="InterPro"/>
</dbReference>
<accession>E2C520</accession>
<dbReference type="Gene3D" id="3.30.420.10">
    <property type="entry name" value="Ribonuclease H-like superfamily/Ribonuclease H"/>
    <property type="match status" value="1"/>
</dbReference>
<organism evidence="2">
    <name type="scientific">Harpegnathos saltator</name>
    <name type="common">Jerdon's jumping ant</name>
    <dbReference type="NCBI Taxonomy" id="610380"/>
    <lineage>
        <taxon>Eukaryota</taxon>
        <taxon>Metazoa</taxon>
        <taxon>Ecdysozoa</taxon>
        <taxon>Arthropoda</taxon>
        <taxon>Hexapoda</taxon>
        <taxon>Insecta</taxon>
        <taxon>Pterygota</taxon>
        <taxon>Neoptera</taxon>
        <taxon>Endopterygota</taxon>
        <taxon>Hymenoptera</taxon>
        <taxon>Apocrita</taxon>
        <taxon>Aculeata</taxon>
        <taxon>Formicoidea</taxon>
        <taxon>Formicidae</taxon>
        <taxon>Ponerinae</taxon>
        <taxon>Ponerini</taxon>
        <taxon>Harpegnathos</taxon>
    </lineage>
</organism>
<sequence length="102" mass="12092">KVIFHHDISTKHVEKIVKATLETFGWDGLPHPLYSPDIAPSDYHLFKSMIHGLSDQLFNNYEEIEKWLNEWIASKEESFFRHGMQQLPGIWEKIIESDSKYF</sequence>
<proteinExistence type="predicted"/>
<dbReference type="AlphaFoldDB" id="E2C520"/>
<evidence type="ECO:0000313" key="1">
    <source>
        <dbReference type="EMBL" id="EFN76963.1"/>
    </source>
</evidence>
<dbReference type="InterPro" id="IPR052709">
    <property type="entry name" value="Transposase-MT_Hybrid"/>
</dbReference>